<dbReference type="PRINTS" id="PR00839">
    <property type="entry name" value="V8PROTEASE"/>
</dbReference>
<dbReference type="EC" id="3.4.21.-" evidence="6"/>
<dbReference type="Proteomes" id="UP000029833">
    <property type="component" value="Unassembled WGS sequence"/>
</dbReference>
<dbReference type="AlphaFoldDB" id="A0A0A0B5S0"/>
<dbReference type="STRING" id="1408250.Q760_07045"/>
<dbReference type="InterPro" id="IPR050966">
    <property type="entry name" value="Glutamyl_endopeptidase"/>
</dbReference>
<reference evidence="8 9" key="1">
    <citation type="submission" date="2013-10" db="EMBL/GenBank/DDBJ databases">
        <authorList>
            <person name="Wang G."/>
            <person name="Zhuang W."/>
        </authorList>
    </citation>
    <scope>NUCLEOTIDE SEQUENCE [LARGE SCALE GENOMIC DNA]</scope>
    <source>
        <strain evidence="8 9">DSM 20118</strain>
    </source>
</reference>
<keyword evidence="3" id="KW-0732">Signal</keyword>
<keyword evidence="2 6" id="KW-0645">Protease</keyword>
<evidence type="ECO:0000256" key="5">
    <source>
        <dbReference type="ARBA" id="ARBA00022825"/>
    </source>
</evidence>
<dbReference type="OrthoDB" id="1855925at2"/>
<gene>
    <name evidence="8" type="ORF">Q760_07045</name>
</gene>
<evidence type="ECO:0000256" key="1">
    <source>
        <dbReference type="ARBA" id="ARBA00008764"/>
    </source>
</evidence>
<dbReference type="InterPro" id="IPR009003">
    <property type="entry name" value="Peptidase_S1_PA"/>
</dbReference>
<dbReference type="RefSeq" id="WP_034634889.1">
    <property type="nucleotide sequence ID" value="NZ_AXNT01000183.1"/>
</dbReference>
<feature type="region of interest" description="Disordered" evidence="7">
    <location>
        <begin position="1"/>
        <end position="37"/>
    </location>
</feature>
<evidence type="ECO:0000256" key="7">
    <source>
        <dbReference type="SAM" id="MobiDB-lite"/>
    </source>
</evidence>
<proteinExistence type="inferred from homology"/>
<dbReference type="EMBL" id="AXNT01000183">
    <property type="protein sequence ID" value="KGM00631.1"/>
    <property type="molecule type" value="Genomic_DNA"/>
</dbReference>
<keyword evidence="9" id="KW-1185">Reference proteome</keyword>
<dbReference type="PANTHER" id="PTHR15462">
    <property type="entry name" value="SERINE PROTEASE"/>
    <property type="match status" value="1"/>
</dbReference>
<evidence type="ECO:0000256" key="3">
    <source>
        <dbReference type="ARBA" id="ARBA00022729"/>
    </source>
</evidence>
<protein>
    <recommendedName>
        <fullName evidence="6">Serine protease</fullName>
        <ecNumber evidence="6">3.4.21.-</ecNumber>
    </recommendedName>
</protein>
<comment type="similarity">
    <text evidence="1 6">Belongs to the peptidase S1B family.</text>
</comment>
<evidence type="ECO:0000313" key="8">
    <source>
        <dbReference type="EMBL" id="KGM00631.1"/>
    </source>
</evidence>
<dbReference type="PANTHER" id="PTHR15462:SF8">
    <property type="entry name" value="SERINE PROTEASE"/>
    <property type="match status" value="1"/>
</dbReference>
<keyword evidence="4 6" id="KW-0378">Hydrolase</keyword>
<evidence type="ECO:0000256" key="4">
    <source>
        <dbReference type="ARBA" id="ARBA00022801"/>
    </source>
</evidence>
<dbReference type="SUPFAM" id="SSF50494">
    <property type="entry name" value="Trypsin-like serine proteases"/>
    <property type="match status" value="1"/>
</dbReference>
<dbReference type="InterPro" id="IPR008256">
    <property type="entry name" value="Peptidase_S1B"/>
</dbReference>
<evidence type="ECO:0000256" key="2">
    <source>
        <dbReference type="ARBA" id="ARBA00022670"/>
    </source>
</evidence>
<name>A0A0A0B5S0_9CELL</name>
<accession>A0A0A0B5S0</accession>
<evidence type="ECO:0000256" key="6">
    <source>
        <dbReference type="RuleBase" id="RU004296"/>
    </source>
</evidence>
<organism evidence="8 9">
    <name type="scientific">Cellulomonas cellasea DSM 20118</name>
    <dbReference type="NCBI Taxonomy" id="1408250"/>
    <lineage>
        <taxon>Bacteria</taxon>
        <taxon>Bacillati</taxon>
        <taxon>Actinomycetota</taxon>
        <taxon>Actinomycetes</taxon>
        <taxon>Micrococcales</taxon>
        <taxon>Cellulomonadaceae</taxon>
        <taxon>Cellulomonas</taxon>
    </lineage>
</organism>
<dbReference type="Gene3D" id="2.40.10.10">
    <property type="entry name" value="Trypsin-like serine proteases"/>
    <property type="match status" value="2"/>
</dbReference>
<evidence type="ECO:0000313" key="9">
    <source>
        <dbReference type="Proteomes" id="UP000029833"/>
    </source>
</evidence>
<dbReference type="GO" id="GO:0008236">
    <property type="term" value="F:serine-type peptidase activity"/>
    <property type="evidence" value="ECO:0007669"/>
    <property type="project" value="UniProtKB-KW"/>
</dbReference>
<dbReference type="GO" id="GO:0006508">
    <property type="term" value="P:proteolysis"/>
    <property type="evidence" value="ECO:0007669"/>
    <property type="project" value="UniProtKB-KW"/>
</dbReference>
<keyword evidence="5 6" id="KW-0720">Serine protease</keyword>
<comment type="caution">
    <text evidence="8">The sequence shown here is derived from an EMBL/GenBank/DDBJ whole genome shotgun (WGS) entry which is preliminary data.</text>
</comment>
<sequence>MTTTPEKVDAPVTARTLRRRREEEATEAPPGGEFSLYEFALPDGDDVELVRDERGTYRVVARTRGDGVRVEPPYPTLEVQRLDRGLVEQLGDVRELDGYRPPFAALRSWPHVLDRAGKLGEDEDRPANVFQPDSRYVYQDTSFPWRIVGRVWGAGGTGSGAVVGPRHVLTASHMIDWHDDGGAGWVTFSPGYYNTNGPWGEYHATTILSWNKAEGGLTDLETAFDYVVLVMDRPVGDHVGYAGYRAYDDGWNGGAYWQHMGYPGDLTGTQRPAFVGSAVVSSTSDESVSGQDGLVMGHFNDITGGHSGGPVWGWWGSEPWPRVVGVQSAEAGTPGPTTSGDNEFGGGSALSALITYARSNFP</sequence>
<dbReference type="InterPro" id="IPR043504">
    <property type="entry name" value="Peptidase_S1_PA_chymotrypsin"/>
</dbReference>